<dbReference type="AlphaFoldDB" id="S9QQ27"/>
<comment type="caution">
    <text evidence="2">The sequence shown here is derived from an EMBL/GenBank/DDBJ whole genome shotgun (WGS) entry which is preliminary data.</text>
</comment>
<evidence type="ECO:0000313" key="2">
    <source>
        <dbReference type="EMBL" id="EPX58693.1"/>
    </source>
</evidence>
<dbReference type="PANTHER" id="PTHR43301">
    <property type="entry name" value="ARABINAN ENDO-1,5-ALPHA-L-ARABINOSIDASE"/>
    <property type="match status" value="1"/>
</dbReference>
<evidence type="ECO:0000259" key="1">
    <source>
        <dbReference type="Pfam" id="PF05270"/>
    </source>
</evidence>
<dbReference type="OrthoDB" id="9758923at2"/>
<dbReference type="GO" id="GO:0046556">
    <property type="term" value="F:alpha-L-arabinofuranosidase activity"/>
    <property type="evidence" value="ECO:0007669"/>
    <property type="project" value="InterPro"/>
</dbReference>
<dbReference type="InterPro" id="IPR023296">
    <property type="entry name" value="Glyco_hydro_beta-prop_sf"/>
</dbReference>
<dbReference type="InterPro" id="IPR036195">
    <property type="entry name" value="AbfB_ABD_sf"/>
</dbReference>
<organism evidence="2 3">
    <name type="scientific">Cystobacter fuscus (strain ATCC 25194 / DSM 2262 / NBRC 100088 / M29)</name>
    <dbReference type="NCBI Taxonomy" id="1242864"/>
    <lineage>
        <taxon>Bacteria</taxon>
        <taxon>Pseudomonadati</taxon>
        <taxon>Myxococcota</taxon>
        <taxon>Myxococcia</taxon>
        <taxon>Myxococcales</taxon>
        <taxon>Cystobacterineae</taxon>
        <taxon>Archangiaceae</taxon>
        <taxon>Cystobacter</taxon>
    </lineage>
</organism>
<dbReference type="CDD" id="cd23399">
    <property type="entry name" value="beta-trefoil_ABD_ABFB"/>
    <property type="match status" value="1"/>
</dbReference>
<name>S9QQ27_CYSF2</name>
<accession>S9QQ27</accession>
<reference evidence="2" key="1">
    <citation type="submission" date="2013-05" db="EMBL/GenBank/DDBJ databases">
        <title>Genome assembly of Cystobacter fuscus DSM 2262.</title>
        <authorList>
            <person name="Sharma G."/>
            <person name="Khatri I."/>
            <person name="Kaur C."/>
            <person name="Mayilraj S."/>
            <person name="Subramanian S."/>
        </authorList>
    </citation>
    <scope>NUCLEOTIDE SEQUENCE [LARGE SCALE GENOMIC DNA]</scope>
    <source>
        <strain evidence="2">DSM 2262</strain>
    </source>
</reference>
<gene>
    <name evidence="2" type="ORF">D187_003654</name>
</gene>
<dbReference type="GO" id="GO:0046373">
    <property type="term" value="P:L-arabinose metabolic process"/>
    <property type="evidence" value="ECO:0007669"/>
    <property type="project" value="InterPro"/>
</dbReference>
<keyword evidence="3" id="KW-1185">Reference proteome</keyword>
<dbReference type="InterPro" id="IPR007934">
    <property type="entry name" value="AbfB_ABD"/>
</dbReference>
<dbReference type="Pfam" id="PF05270">
    <property type="entry name" value="AbfB"/>
    <property type="match status" value="1"/>
</dbReference>
<dbReference type="Gene3D" id="2.115.10.20">
    <property type="entry name" value="Glycosyl hydrolase domain, family 43"/>
    <property type="match status" value="1"/>
</dbReference>
<dbReference type="PANTHER" id="PTHR43301:SF3">
    <property type="entry name" value="ARABINAN ENDO-1,5-ALPHA-L-ARABINOSIDASE A-RELATED"/>
    <property type="match status" value="1"/>
</dbReference>
<dbReference type="CDD" id="cd08983">
    <property type="entry name" value="GH43_Bt3655-like"/>
    <property type="match status" value="1"/>
</dbReference>
<proteinExistence type="predicted"/>
<evidence type="ECO:0000313" key="3">
    <source>
        <dbReference type="Proteomes" id="UP000011682"/>
    </source>
</evidence>
<dbReference type="eggNOG" id="COG1621">
    <property type="taxonomic scope" value="Bacteria"/>
</dbReference>
<dbReference type="InterPro" id="IPR050727">
    <property type="entry name" value="GH43_arabinanases"/>
</dbReference>
<dbReference type="SUPFAM" id="SSF75005">
    <property type="entry name" value="Arabinanase/levansucrase/invertase"/>
    <property type="match status" value="1"/>
</dbReference>
<dbReference type="SUPFAM" id="SSF110221">
    <property type="entry name" value="AbfB domain"/>
    <property type="match status" value="1"/>
</dbReference>
<dbReference type="EMBL" id="ANAH02000022">
    <property type="protein sequence ID" value="EPX58693.1"/>
    <property type="molecule type" value="Genomic_DNA"/>
</dbReference>
<protein>
    <submittedName>
        <fullName evidence="2">Alpha-arabinofuranosidase II</fullName>
    </submittedName>
</protein>
<feature type="domain" description="Alpha-L-arabinofuranosidase B arabinose-binding" evidence="1">
    <location>
        <begin position="361"/>
        <end position="491"/>
    </location>
</feature>
<dbReference type="Proteomes" id="UP000011682">
    <property type="component" value="Unassembled WGS sequence"/>
</dbReference>
<sequence>MSRLTWRRALRWCLTWLTAAPLALALLVAIGLSPRAEAAESFTGYLMVHFIGEGPEGEQIYFSHSRDGLRWRDLNGGRPTLLTTIGTRGVRDPTLVRSPAGDRYWIVATDLCIGCGTSWGQSIDNGSRNLVVWESTDLINWSAPRLLNVASAISDARNAWAPEAIWNPATNDYVLYWASNVPVNGRTKHRIFYARTSDFRTLTQPQAYITPPGTDEIIDTQIIATPTSPNGYRYYRSSATAGQITVDASNDILSGWTNLGNLSRAGYSNGATPGTIVVEGPMWAQSNDGSGWNLWLDQFATGRGYTPVATNAPGNLGSYWGRSAGEIDLGATTKRHGFIMNLTAAEESRILAQWGSATISRLRSYNFSDRYIRHAALQGRVDANVQPSEDAQFRVRTGWVGGSDSVSFESVNFPGYYLRHSAFEIVLARYDGSAQFRADASFTRVAGLADASASSFRSVNFPERYLRHYNQKLRIDPIDSNLAAADATYRVVP</sequence>
<dbReference type="Gene3D" id="2.80.10.50">
    <property type="match status" value="1"/>
</dbReference>